<dbReference type="EMBL" id="CP078093">
    <property type="protein sequence ID" value="QXM05591.1"/>
    <property type="molecule type" value="Genomic_DNA"/>
</dbReference>
<accession>A0ABX8R9W1</accession>
<dbReference type="InterPro" id="IPR019657">
    <property type="entry name" value="ComFB"/>
</dbReference>
<organism evidence="1 2">
    <name type="scientific">Crassaminicella indica</name>
    <dbReference type="NCBI Taxonomy" id="2855394"/>
    <lineage>
        <taxon>Bacteria</taxon>
        <taxon>Bacillati</taxon>
        <taxon>Bacillota</taxon>
        <taxon>Clostridia</taxon>
        <taxon>Eubacteriales</taxon>
        <taxon>Clostridiaceae</taxon>
        <taxon>Crassaminicella</taxon>
    </lineage>
</organism>
<reference evidence="1" key="1">
    <citation type="submission" date="2021-07" db="EMBL/GenBank/DDBJ databases">
        <title>Complete genome sequence of Crassaminicella sp. 143-21, isolated from a deep-sea hydrothermal vent.</title>
        <authorList>
            <person name="Li X."/>
        </authorList>
    </citation>
    <scope>NUCLEOTIDE SEQUENCE</scope>
    <source>
        <strain evidence="1">143-21</strain>
    </source>
</reference>
<dbReference type="RefSeq" id="WP_218282289.1">
    <property type="nucleotide sequence ID" value="NZ_CP078093.1"/>
</dbReference>
<proteinExistence type="predicted"/>
<sequence>MPRNFMEDIVNHLLPSVLEKYDHICTCDKCIKDIKALTLNNLPPLYVVSEKGKAFAKSNELDRQFQINVIQKIVAAIELVQKNVRHNL</sequence>
<evidence type="ECO:0000313" key="1">
    <source>
        <dbReference type="EMBL" id="QXM05591.1"/>
    </source>
</evidence>
<name>A0ABX8R9W1_9CLOT</name>
<dbReference type="Pfam" id="PF10719">
    <property type="entry name" value="ComFB"/>
    <property type="match status" value="1"/>
</dbReference>
<evidence type="ECO:0000313" key="2">
    <source>
        <dbReference type="Proteomes" id="UP000886818"/>
    </source>
</evidence>
<keyword evidence="2" id="KW-1185">Reference proteome</keyword>
<gene>
    <name evidence="1" type="ORF">KVH43_09425</name>
</gene>
<protein>
    <submittedName>
        <fullName evidence="1">Late competence development ComFB family protein</fullName>
    </submittedName>
</protein>
<dbReference type="Proteomes" id="UP000886818">
    <property type="component" value="Chromosome"/>
</dbReference>